<keyword evidence="1 2" id="KW-0812">Transmembrane</keyword>
<evidence type="ECO:0000313" key="2">
    <source>
        <dbReference type="EMBL" id="EAS06671.2"/>
    </source>
</evidence>
<evidence type="ECO:0000313" key="3">
    <source>
        <dbReference type="Proteomes" id="UP000009168"/>
    </source>
</evidence>
<reference evidence="3" key="1">
    <citation type="journal article" date="2006" name="PLoS Biol.">
        <title>Macronuclear genome sequence of the ciliate Tetrahymena thermophila, a model eukaryote.</title>
        <authorList>
            <person name="Eisen J.A."/>
            <person name="Coyne R.S."/>
            <person name="Wu M."/>
            <person name="Wu D."/>
            <person name="Thiagarajan M."/>
            <person name="Wortman J.R."/>
            <person name="Badger J.H."/>
            <person name="Ren Q."/>
            <person name="Amedeo P."/>
            <person name="Jones K.M."/>
            <person name="Tallon L.J."/>
            <person name="Delcher A.L."/>
            <person name="Salzberg S.L."/>
            <person name="Silva J.C."/>
            <person name="Haas B.J."/>
            <person name="Majoros W.H."/>
            <person name="Farzad M."/>
            <person name="Carlton J.M."/>
            <person name="Smith R.K. Jr."/>
            <person name="Garg J."/>
            <person name="Pearlman R.E."/>
            <person name="Karrer K.M."/>
            <person name="Sun L."/>
            <person name="Manning G."/>
            <person name="Elde N.C."/>
            <person name="Turkewitz A.P."/>
            <person name="Asai D.J."/>
            <person name="Wilkes D.E."/>
            <person name="Wang Y."/>
            <person name="Cai H."/>
            <person name="Collins K."/>
            <person name="Stewart B.A."/>
            <person name="Lee S.R."/>
            <person name="Wilamowska K."/>
            <person name="Weinberg Z."/>
            <person name="Ruzzo W.L."/>
            <person name="Wloga D."/>
            <person name="Gaertig J."/>
            <person name="Frankel J."/>
            <person name="Tsao C.-C."/>
            <person name="Gorovsky M.A."/>
            <person name="Keeling P.J."/>
            <person name="Waller R.F."/>
            <person name="Patron N.J."/>
            <person name="Cherry J.M."/>
            <person name="Stover N.A."/>
            <person name="Krieger C.J."/>
            <person name="del Toro C."/>
            <person name="Ryder H.F."/>
            <person name="Williamson S.C."/>
            <person name="Barbeau R.A."/>
            <person name="Hamilton E.P."/>
            <person name="Orias E."/>
        </authorList>
    </citation>
    <scope>NUCLEOTIDE SEQUENCE [LARGE SCALE GENOMIC DNA]</scope>
    <source>
        <strain evidence="3">SB210</strain>
    </source>
</reference>
<keyword evidence="3" id="KW-1185">Reference proteome</keyword>
<dbReference type="InParanoid" id="Q24FT9"/>
<proteinExistence type="predicted"/>
<keyword evidence="1" id="KW-1133">Transmembrane helix</keyword>
<dbReference type="KEGG" id="tet:TTHERM_00941560"/>
<name>Q24FT9_TETTS</name>
<dbReference type="RefSeq" id="XP_001026916.2">
    <property type="nucleotide sequence ID" value="XM_001026916.2"/>
</dbReference>
<dbReference type="AlphaFoldDB" id="Q24FT9"/>
<evidence type="ECO:0000256" key="1">
    <source>
        <dbReference type="SAM" id="Phobius"/>
    </source>
</evidence>
<feature type="transmembrane region" description="Helical" evidence="1">
    <location>
        <begin position="431"/>
        <end position="451"/>
    </location>
</feature>
<dbReference type="Proteomes" id="UP000009168">
    <property type="component" value="Unassembled WGS sequence"/>
</dbReference>
<keyword evidence="1" id="KW-0472">Membrane</keyword>
<gene>
    <name evidence="2" type="ORF">TTHERM_00941560</name>
</gene>
<sequence>MLQLMKLTYMFNKKYPPKCKSFRRILNKILIFKIISFLDLCLHKLFLIDPSKIILINFQQKSQMIHSFQTQNYLFGTMVVELMRLTADIYYFCMPPNCMFRMVQSANLDPLKLTTFQTPNPNLPLVRDFTSSYLVYDQVNLNTPQLFGIYELYESLDYDDAVNSLVTDYLSQNVRRIIIHRYSKSTVDYSWNIMKVFPCEKISFNQIQNLHENNPIYLKAEAYKGSTVMIHGPYIDQLGNFQENLTAFIVNISRPAFSALKPQLYFQITIEIETQLIRNLFIQNYYRSTIEMIVVNKNGQLLQATDYWLQNDKLSPQQYIFDVQIQPYSGLSPTAYHDLMLNSITNDNYTSLTQIMKLNKNNENKQYLIYPVIIQDTFNPNNMTDYTLIGIPNQNADYIAAIIYGEQDQMYSVSNFLNEIYIEELEVLKNFSVLTGIITVCMVIVSLYHASVSVHRPIRQMLYICQSLSHKDSIFRLKVLQKAKFQLEDLETQTQYQVQDLVNSFICLITTIISRIKTPNTLKKIIINYPLNELEKNFAKNTKGKQFQFDWQKLVDQIEDKPDQISN</sequence>
<dbReference type="EMBL" id="GG662264">
    <property type="protein sequence ID" value="EAS06671.2"/>
    <property type="molecule type" value="Genomic_DNA"/>
</dbReference>
<protein>
    <submittedName>
        <fullName evidence="2">Transmembrane protein, putative</fullName>
    </submittedName>
</protein>
<organism evidence="2 3">
    <name type="scientific">Tetrahymena thermophila (strain SB210)</name>
    <dbReference type="NCBI Taxonomy" id="312017"/>
    <lineage>
        <taxon>Eukaryota</taxon>
        <taxon>Sar</taxon>
        <taxon>Alveolata</taxon>
        <taxon>Ciliophora</taxon>
        <taxon>Intramacronucleata</taxon>
        <taxon>Oligohymenophorea</taxon>
        <taxon>Hymenostomatida</taxon>
        <taxon>Tetrahymenina</taxon>
        <taxon>Tetrahymenidae</taxon>
        <taxon>Tetrahymena</taxon>
    </lineage>
</organism>
<dbReference type="GeneID" id="7826615"/>
<dbReference type="HOGENOM" id="CLU_592504_0_0_1"/>
<accession>Q24FT9</accession>